<feature type="domain" description="PurM-like C-terminal" evidence="3">
    <location>
        <begin position="149"/>
        <end position="301"/>
    </location>
</feature>
<dbReference type="GO" id="GO:0005524">
    <property type="term" value="F:ATP binding"/>
    <property type="evidence" value="ECO:0007669"/>
    <property type="project" value="UniProtKB-UniRule"/>
</dbReference>
<dbReference type="Proteomes" id="UP000321886">
    <property type="component" value="Unassembled WGS sequence"/>
</dbReference>
<keyword evidence="1" id="KW-0067">ATP-binding</keyword>
<dbReference type="CDD" id="cd02194">
    <property type="entry name" value="ThiL"/>
    <property type="match status" value="1"/>
</dbReference>
<feature type="binding site" evidence="1">
    <location>
        <position position="120"/>
    </location>
    <ligand>
        <name>Mg(2+)</name>
        <dbReference type="ChEBI" id="CHEBI:18420"/>
        <label>1</label>
    </ligand>
</feature>
<evidence type="ECO:0000256" key="1">
    <source>
        <dbReference type="HAMAP-Rule" id="MF_02128"/>
    </source>
</evidence>
<dbReference type="Pfam" id="PF00586">
    <property type="entry name" value="AIRS"/>
    <property type="match status" value="1"/>
</dbReference>
<feature type="binding site" evidence="1">
    <location>
        <position position="102"/>
    </location>
    <ligand>
        <name>ATP</name>
        <dbReference type="ChEBI" id="CHEBI:30616"/>
    </ligand>
</feature>
<feature type="binding site" evidence="1">
    <location>
        <position position="27"/>
    </location>
    <ligand>
        <name>Mg(2+)</name>
        <dbReference type="ChEBI" id="CHEBI:18420"/>
        <label>3</label>
    </ligand>
</feature>
<comment type="pathway">
    <text evidence="1">Cofactor biosynthesis; thiamine diphosphate biosynthesis; thiamine diphosphate from thiamine phosphate: step 1/1.</text>
</comment>
<accession>A0A511WRT3</accession>
<dbReference type="RefSeq" id="WP_146815949.1">
    <property type="nucleotide sequence ID" value="NZ_BJYD01000019.1"/>
</dbReference>
<feature type="binding site" evidence="1">
    <location>
        <position position="211"/>
    </location>
    <ligand>
        <name>Mg(2+)</name>
        <dbReference type="ChEBI" id="CHEBI:18420"/>
        <label>3</label>
    </ligand>
</feature>
<feature type="binding site" evidence="1">
    <location>
        <position position="145"/>
    </location>
    <ligand>
        <name>ATP</name>
        <dbReference type="ChEBI" id="CHEBI:30616"/>
    </ligand>
</feature>
<comment type="caution">
    <text evidence="1">Lacks conserved residue(s) required for the propagation of feature annotation.</text>
</comment>
<keyword evidence="1" id="KW-0547">Nucleotide-binding</keyword>
<dbReference type="NCBIfam" id="TIGR01379">
    <property type="entry name" value="thiL"/>
    <property type="match status" value="1"/>
</dbReference>
<feature type="binding site" evidence="1">
    <location>
        <position position="72"/>
    </location>
    <ligand>
        <name>Mg(2+)</name>
        <dbReference type="ChEBI" id="CHEBI:18420"/>
        <label>4</label>
    </ligand>
</feature>
<keyword evidence="1" id="KW-0808">Transferase</keyword>
<dbReference type="InterPro" id="IPR006283">
    <property type="entry name" value="ThiL-like"/>
</dbReference>
<dbReference type="InterPro" id="IPR036676">
    <property type="entry name" value="PurM-like_C_sf"/>
</dbReference>
<reference evidence="4 5" key="1">
    <citation type="submission" date="2019-07" db="EMBL/GenBank/DDBJ databases">
        <title>Whole genome shotgun sequence of Halobacillus faecis NBRC 103569.</title>
        <authorList>
            <person name="Hosoyama A."/>
            <person name="Uohara A."/>
            <person name="Ohji S."/>
            <person name="Ichikawa N."/>
        </authorList>
    </citation>
    <scope>NUCLEOTIDE SEQUENCE [LARGE SCALE GENOMIC DNA]</scope>
    <source>
        <strain evidence="4 5">NBRC 103569</strain>
    </source>
</reference>
<comment type="function">
    <text evidence="1">Catalyzes the ATP-dependent phosphorylation of thiamine-monophosphate (TMP) to form thiamine-pyrophosphate (TPP), the active form of vitamin B1.</text>
</comment>
<feature type="binding site" evidence="1">
    <location>
        <position position="27"/>
    </location>
    <ligand>
        <name>Mg(2+)</name>
        <dbReference type="ChEBI" id="CHEBI:18420"/>
        <label>4</label>
    </ligand>
</feature>
<feature type="binding site" evidence="1">
    <location>
        <position position="72"/>
    </location>
    <ligand>
        <name>Mg(2+)</name>
        <dbReference type="ChEBI" id="CHEBI:18420"/>
        <label>3</label>
    </ligand>
</feature>
<comment type="miscellaneous">
    <text evidence="1">Reaction mechanism of ThiL seems to utilize a direct, inline transfer of the gamma-phosphate of ATP to TMP rather than a phosphorylated enzyme intermediate.</text>
</comment>
<comment type="similarity">
    <text evidence="1">Belongs to the thiamine-monophosphate kinase family.</text>
</comment>
<keyword evidence="5" id="KW-1185">Reference proteome</keyword>
<feature type="binding site" evidence="1">
    <location>
        <begin position="119"/>
        <end position="120"/>
    </location>
    <ligand>
        <name>ATP</name>
        <dbReference type="ChEBI" id="CHEBI:30616"/>
    </ligand>
</feature>
<keyword evidence="1" id="KW-0479">Metal-binding</keyword>
<feature type="binding site" evidence="1">
    <location>
        <position position="214"/>
    </location>
    <ligand>
        <name>Mg(2+)</name>
        <dbReference type="ChEBI" id="CHEBI:18420"/>
        <label>5</label>
    </ligand>
</feature>
<sequence length="328" mass="35843">MDEFSFIRSIKPDHYRQSSLIKGIDDDAAVFRPSGHDVVTAVDTMVEGVHFTRQTMEPEQIGYRVLAANISDLAAMGSTPAFYLVSITIPSDWTHGELERVYDGMKKLGNTYQMDLIGGDTVSGSELSLTVTVIGMVGKGKARYRSAAEAGDVLFVTGTLGDSRAGLEWLLNPKGQASKDHTYLIQRHQTPVPRVSFAANLSHLERLALNDVSDGVANEANEMAGASNVDLYIDLKALPFSEPIRNVFPEDYVDWGLSGGEDFELLGSVSEKDWPHVLKAAEQAGVTVSRIGHVKTKEGPEPVVRVNKSGEWERLTSSGYTHMKEKGD</sequence>
<evidence type="ECO:0000259" key="2">
    <source>
        <dbReference type="Pfam" id="PF00586"/>
    </source>
</evidence>
<feature type="domain" description="PurM-like N-terminal" evidence="2">
    <location>
        <begin position="26"/>
        <end position="137"/>
    </location>
</feature>
<comment type="catalytic activity">
    <reaction evidence="1">
        <text>thiamine phosphate + ATP = thiamine diphosphate + ADP</text>
        <dbReference type="Rhea" id="RHEA:15913"/>
        <dbReference type="ChEBI" id="CHEBI:30616"/>
        <dbReference type="ChEBI" id="CHEBI:37575"/>
        <dbReference type="ChEBI" id="CHEBI:58937"/>
        <dbReference type="ChEBI" id="CHEBI:456216"/>
        <dbReference type="EC" id="2.7.4.16"/>
    </reaction>
</comment>
<dbReference type="PIRSF" id="PIRSF005303">
    <property type="entry name" value="Thiam_monoph_kin"/>
    <property type="match status" value="1"/>
</dbReference>
<protein>
    <recommendedName>
        <fullName evidence="1">Thiamine-monophosphate kinase</fullName>
        <shortName evidence="1">TMP kinase</shortName>
        <shortName evidence="1">Thiamine-phosphate kinase</shortName>
        <ecNumber evidence="1">2.7.4.16</ecNumber>
    </recommendedName>
</protein>
<dbReference type="Gene3D" id="3.30.1330.10">
    <property type="entry name" value="PurM-like, N-terminal domain"/>
    <property type="match status" value="1"/>
</dbReference>
<feature type="binding site" evidence="1">
    <location>
        <position position="72"/>
    </location>
    <ligand>
        <name>Mg(2+)</name>
        <dbReference type="ChEBI" id="CHEBI:18420"/>
        <label>2</label>
    </ligand>
</feature>
<dbReference type="GO" id="GO:0009228">
    <property type="term" value="P:thiamine biosynthetic process"/>
    <property type="evidence" value="ECO:0007669"/>
    <property type="project" value="UniProtKB-KW"/>
</dbReference>
<dbReference type="PANTHER" id="PTHR30270:SF0">
    <property type="entry name" value="THIAMINE-MONOPHOSPHATE KINASE"/>
    <property type="match status" value="1"/>
</dbReference>
<dbReference type="SUPFAM" id="SSF56042">
    <property type="entry name" value="PurM C-terminal domain-like"/>
    <property type="match status" value="1"/>
</dbReference>
<feature type="binding site" evidence="1">
    <location>
        <position position="43"/>
    </location>
    <ligand>
        <name>Mg(2+)</name>
        <dbReference type="ChEBI" id="CHEBI:18420"/>
        <label>2</label>
    </ligand>
</feature>
<organism evidence="4 5">
    <name type="scientific">Halobacillus faecis</name>
    <dbReference type="NCBI Taxonomy" id="360184"/>
    <lineage>
        <taxon>Bacteria</taxon>
        <taxon>Bacillati</taxon>
        <taxon>Bacillota</taxon>
        <taxon>Bacilli</taxon>
        <taxon>Bacillales</taxon>
        <taxon>Bacillaceae</taxon>
        <taxon>Halobacillus</taxon>
    </lineage>
</organism>
<name>A0A511WRT3_9BACI</name>
<dbReference type="OrthoDB" id="9802811at2"/>
<dbReference type="InterPro" id="IPR010918">
    <property type="entry name" value="PurM-like_C_dom"/>
</dbReference>
<dbReference type="PANTHER" id="PTHR30270">
    <property type="entry name" value="THIAMINE-MONOPHOSPHATE KINASE"/>
    <property type="match status" value="1"/>
</dbReference>
<dbReference type="EMBL" id="BJYD01000019">
    <property type="protein sequence ID" value="GEN53860.1"/>
    <property type="molecule type" value="Genomic_DNA"/>
</dbReference>
<dbReference type="GO" id="GO:0009030">
    <property type="term" value="F:thiamine-phosphate kinase activity"/>
    <property type="evidence" value="ECO:0007669"/>
    <property type="project" value="UniProtKB-UniRule"/>
</dbReference>
<feature type="binding site" evidence="1">
    <location>
        <position position="50"/>
    </location>
    <ligand>
        <name>substrate</name>
    </ligand>
</feature>
<evidence type="ECO:0000313" key="5">
    <source>
        <dbReference type="Proteomes" id="UP000321886"/>
    </source>
</evidence>
<evidence type="ECO:0000259" key="3">
    <source>
        <dbReference type="Pfam" id="PF02769"/>
    </source>
</evidence>
<feature type="binding site" evidence="1">
    <location>
        <position position="43"/>
    </location>
    <ligand>
        <name>Mg(2+)</name>
        <dbReference type="ChEBI" id="CHEBI:18420"/>
        <label>1</label>
    </ligand>
</feature>
<dbReference type="InterPro" id="IPR016188">
    <property type="entry name" value="PurM-like_N"/>
</dbReference>
<comment type="caution">
    <text evidence="4">The sequence shown here is derived from an EMBL/GenBank/DDBJ whole genome shotgun (WGS) entry which is preliminary data.</text>
</comment>
<dbReference type="SUPFAM" id="SSF55326">
    <property type="entry name" value="PurM N-terminal domain-like"/>
    <property type="match status" value="1"/>
</dbReference>
<feature type="binding site" evidence="1">
    <location>
        <position position="261"/>
    </location>
    <ligand>
        <name>substrate</name>
    </ligand>
</feature>
<keyword evidence="1 4" id="KW-0418">Kinase</keyword>
<evidence type="ECO:0000313" key="4">
    <source>
        <dbReference type="EMBL" id="GEN53860.1"/>
    </source>
</evidence>
<dbReference type="Pfam" id="PF02769">
    <property type="entry name" value="AIRS_C"/>
    <property type="match status" value="1"/>
</dbReference>
<dbReference type="InterPro" id="IPR036921">
    <property type="entry name" value="PurM-like_N_sf"/>
</dbReference>
<keyword evidence="1" id="KW-0460">Magnesium</keyword>
<dbReference type="Gene3D" id="3.90.650.10">
    <property type="entry name" value="PurM-like C-terminal domain"/>
    <property type="match status" value="1"/>
</dbReference>
<keyword evidence="1" id="KW-0784">Thiamine biosynthesis</keyword>
<gene>
    <name evidence="1 4" type="primary">thiL</name>
    <name evidence="4" type="ORF">HFA01_21220</name>
</gene>
<dbReference type="GO" id="GO:0009229">
    <property type="term" value="P:thiamine diphosphate biosynthetic process"/>
    <property type="evidence" value="ECO:0007669"/>
    <property type="project" value="UniProtKB-UniRule"/>
</dbReference>
<dbReference type="HAMAP" id="MF_02128">
    <property type="entry name" value="TMP_kinase"/>
    <property type="match status" value="1"/>
</dbReference>
<dbReference type="GO" id="GO:0000287">
    <property type="term" value="F:magnesium ion binding"/>
    <property type="evidence" value="ECO:0007669"/>
    <property type="project" value="UniProtKB-UniRule"/>
</dbReference>
<dbReference type="AlphaFoldDB" id="A0A511WRT3"/>
<feature type="binding site" evidence="1">
    <location>
        <position position="213"/>
    </location>
    <ligand>
        <name>ATP</name>
        <dbReference type="ChEBI" id="CHEBI:30616"/>
    </ligand>
</feature>
<feature type="binding site" evidence="1">
    <location>
        <position position="320"/>
    </location>
    <ligand>
        <name>substrate</name>
    </ligand>
</feature>
<proteinExistence type="inferred from homology"/>
<dbReference type="UniPathway" id="UPA00060">
    <property type="reaction ID" value="UER00142"/>
</dbReference>
<dbReference type="EC" id="2.7.4.16" evidence="1"/>